<reference evidence="6 7" key="1">
    <citation type="submission" date="2024-04" db="EMBL/GenBank/DDBJ databases">
        <authorList>
            <person name="Waldvogel A.-M."/>
            <person name="Schoenle A."/>
        </authorList>
    </citation>
    <scope>NUCLEOTIDE SEQUENCE [LARGE SCALE GENOMIC DNA]</scope>
</reference>
<dbReference type="InterPro" id="IPR001507">
    <property type="entry name" value="ZP_dom"/>
</dbReference>
<dbReference type="SMART" id="SM00241">
    <property type="entry name" value="ZP"/>
    <property type="match status" value="1"/>
</dbReference>
<evidence type="ECO:0000256" key="2">
    <source>
        <dbReference type="ARBA" id="ARBA00023157"/>
    </source>
</evidence>
<evidence type="ECO:0000313" key="7">
    <source>
        <dbReference type="Proteomes" id="UP001497482"/>
    </source>
</evidence>
<organism evidence="6 7">
    <name type="scientific">Knipowitschia caucasica</name>
    <name type="common">Caucasian dwarf goby</name>
    <name type="synonym">Pomatoschistus caucasicus</name>
    <dbReference type="NCBI Taxonomy" id="637954"/>
    <lineage>
        <taxon>Eukaryota</taxon>
        <taxon>Metazoa</taxon>
        <taxon>Chordata</taxon>
        <taxon>Craniata</taxon>
        <taxon>Vertebrata</taxon>
        <taxon>Euteleostomi</taxon>
        <taxon>Actinopterygii</taxon>
        <taxon>Neopterygii</taxon>
        <taxon>Teleostei</taxon>
        <taxon>Neoteleostei</taxon>
        <taxon>Acanthomorphata</taxon>
        <taxon>Gobiaria</taxon>
        <taxon>Gobiiformes</taxon>
        <taxon>Gobioidei</taxon>
        <taxon>Gobiidae</taxon>
        <taxon>Gobiinae</taxon>
        <taxon>Knipowitschia</taxon>
    </lineage>
</organism>
<name>A0AAV2K4H3_KNICA</name>
<dbReference type="PROSITE" id="PS51034">
    <property type="entry name" value="ZP_2"/>
    <property type="match status" value="1"/>
</dbReference>
<feature type="chain" id="PRO_5043506068" description="ZP domain-containing protein" evidence="4">
    <location>
        <begin position="17"/>
        <end position="384"/>
    </location>
</feature>
<dbReference type="Pfam" id="PF00100">
    <property type="entry name" value="Zona_pellucida"/>
    <property type="match status" value="1"/>
</dbReference>
<evidence type="ECO:0000256" key="1">
    <source>
        <dbReference type="ARBA" id="ARBA00022729"/>
    </source>
</evidence>
<dbReference type="Gene3D" id="2.60.40.4100">
    <property type="entry name" value="Zona pellucida, ZP-C domain"/>
    <property type="match status" value="1"/>
</dbReference>
<keyword evidence="2" id="KW-1015">Disulfide bond</keyword>
<dbReference type="AlphaFoldDB" id="A0AAV2K4H3"/>
<dbReference type="PANTHER" id="PTHR14002">
    <property type="entry name" value="ENDOGLIN/TGF-BETA RECEPTOR TYPE III"/>
    <property type="match status" value="1"/>
</dbReference>
<keyword evidence="3" id="KW-0472">Membrane</keyword>
<gene>
    <name evidence="6" type="ORF">KC01_LOCUS13514</name>
</gene>
<evidence type="ECO:0000259" key="5">
    <source>
        <dbReference type="PROSITE" id="PS51034"/>
    </source>
</evidence>
<keyword evidence="3" id="KW-0812">Transmembrane</keyword>
<dbReference type="Proteomes" id="UP001497482">
    <property type="component" value="Chromosome 15"/>
</dbReference>
<evidence type="ECO:0000256" key="4">
    <source>
        <dbReference type="SAM" id="SignalP"/>
    </source>
</evidence>
<accession>A0AAV2K4H3</accession>
<keyword evidence="7" id="KW-1185">Reference proteome</keyword>
<keyword evidence="3" id="KW-1133">Transmembrane helix</keyword>
<feature type="transmembrane region" description="Helical" evidence="3">
    <location>
        <begin position="355"/>
        <end position="379"/>
    </location>
</feature>
<evidence type="ECO:0000256" key="3">
    <source>
        <dbReference type="SAM" id="Phobius"/>
    </source>
</evidence>
<dbReference type="InterPro" id="IPR042235">
    <property type="entry name" value="ZP-C_dom"/>
</dbReference>
<feature type="domain" description="ZP" evidence="5">
    <location>
        <begin position="38"/>
        <end position="314"/>
    </location>
</feature>
<keyword evidence="1 4" id="KW-0732">Signal</keyword>
<dbReference type="EMBL" id="OZ035837">
    <property type="protein sequence ID" value="CAL1582997.1"/>
    <property type="molecule type" value="Genomic_DNA"/>
</dbReference>
<dbReference type="PANTHER" id="PTHR14002:SF21">
    <property type="entry name" value="SI:CH211-103F14.3-RELATED"/>
    <property type="match status" value="1"/>
</dbReference>
<proteinExistence type="predicted"/>
<feature type="signal peptide" evidence="4">
    <location>
        <begin position="1"/>
        <end position="16"/>
    </location>
</feature>
<evidence type="ECO:0000313" key="6">
    <source>
        <dbReference type="EMBL" id="CAL1582997.1"/>
    </source>
</evidence>
<sequence>MKSFILLLLWPSLVSSTPTIAQCGSEARRPKLDDISVECGTTDIKLAIQLCPVVYTGYNESLLVMNHMMNQDCRATLDESVSPPVARFVFSLNSTNACGSTFRYTSSTGVGFFEDFSNIQNVNISGIIRSLDLSKGTITYNAEIKYYYSCAYPLQYLVNNTQIDVSGSSIAIRDKNGTFLSTLNLNLYTDRTYSTLLKMPSSGIELRTNVYAEVAATNLTSQYHVLLDRCYASVSALPANSSTFDLLFSCSKDKSTTIVNNGDSQIARFFFPAFRFIEQENENISTYYLHCITRLCERSTCSSFKVCAGARRRRAVKEFDPDSLYTLTSGEIVIQPDTPITSAHVDDTKASSSSVGLGVAVGILATICIIGVIVGAVFYKKIRN</sequence>
<dbReference type="InterPro" id="IPR055355">
    <property type="entry name" value="ZP-C"/>
</dbReference>
<protein>
    <recommendedName>
        <fullName evidence="5">ZP domain-containing protein</fullName>
    </recommendedName>
</protein>